<protein>
    <submittedName>
        <fullName evidence="1">Uncharacterized protein</fullName>
    </submittedName>
</protein>
<dbReference type="EMBL" id="OEJX01000062">
    <property type="protein sequence ID" value="SOR63228.1"/>
    <property type="molecule type" value="Genomic_DNA"/>
</dbReference>
<name>A0AAQ1P1K9_LEPIR</name>
<gene>
    <name evidence="1" type="ORF">LMANV2_650033</name>
</gene>
<accession>A0AAQ1P1K9</accession>
<dbReference type="AlphaFoldDB" id="A0AAQ1P1K9"/>
<dbReference type="RefSeq" id="WP_001081202.1">
    <property type="nucleotide sequence ID" value="NZ_CP011931.1"/>
</dbReference>
<comment type="caution">
    <text evidence="1">The sequence shown here is derived from an EMBL/GenBank/DDBJ whole genome shotgun (WGS) entry which is preliminary data.</text>
</comment>
<organism evidence="1 2">
    <name type="scientific">Leptospira interrogans serovar Manilae</name>
    <dbReference type="NCBI Taxonomy" id="214675"/>
    <lineage>
        <taxon>Bacteria</taxon>
        <taxon>Pseudomonadati</taxon>
        <taxon>Spirochaetota</taxon>
        <taxon>Spirochaetia</taxon>
        <taxon>Leptospirales</taxon>
        <taxon>Leptospiraceae</taxon>
        <taxon>Leptospira</taxon>
    </lineage>
</organism>
<sequence>MNRMIYLGKQIFQKICIQLIIIMAVTVTLPVKSNSRAPKAVNAPPGSILYAYSKNIKLLGEKLEITCENRCSIRANYKINSIQKGGYLFAFVLPASVDLEIFQGQKVISIKSKPDLSRKELSDFRTVVQYSGSKNYGYGLPHVAEFLLNLEEGIQEIEIRYQMRPGQSETGFGYFSFGDSDFWGIVEYDLWPAKEWVSENFQLTFEMSISEERKFFIWGIHRKLTCFGLQKNGYEIKNLEPQESFYHSGKKVLVLRYQFGSKFPDILRCTYKLKEPLYR</sequence>
<reference evidence="1 2" key="1">
    <citation type="submission" date="2017-11" db="EMBL/GenBank/DDBJ databases">
        <authorList>
            <person name="Lechat P."/>
        </authorList>
    </citation>
    <scope>NUCLEOTIDE SEQUENCE [LARGE SCALE GENOMIC DNA]</scope>
    <source>
        <strain evidence="1">L495</strain>
    </source>
</reference>
<dbReference type="Proteomes" id="UP000234460">
    <property type="component" value="Chromosome LMANV2"/>
</dbReference>
<evidence type="ECO:0000313" key="1">
    <source>
        <dbReference type="EMBL" id="SOR63228.1"/>
    </source>
</evidence>
<evidence type="ECO:0000313" key="2">
    <source>
        <dbReference type="Proteomes" id="UP000234460"/>
    </source>
</evidence>
<proteinExistence type="predicted"/>